<dbReference type="EMBL" id="BKCJ010339545">
    <property type="protein sequence ID" value="GEZ90202.1"/>
    <property type="molecule type" value="Genomic_DNA"/>
</dbReference>
<accession>A0A699IVX1</accession>
<feature type="compositionally biased region" description="Gly residues" evidence="1">
    <location>
        <begin position="382"/>
        <end position="396"/>
    </location>
</feature>
<evidence type="ECO:0000256" key="1">
    <source>
        <dbReference type="SAM" id="MobiDB-lite"/>
    </source>
</evidence>
<proteinExistence type="predicted"/>
<feature type="region of interest" description="Disordered" evidence="1">
    <location>
        <begin position="374"/>
        <end position="396"/>
    </location>
</feature>
<dbReference type="AlphaFoldDB" id="A0A699IVX1"/>
<organism evidence="2">
    <name type="scientific">Tanacetum cinerariifolium</name>
    <name type="common">Dalmatian daisy</name>
    <name type="synonym">Chrysanthemum cinerariifolium</name>
    <dbReference type="NCBI Taxonomy" id="118510"/>
    <lineage>
        <taxon>Eukaryota</taxon>
        <taxon>Viridiplantae</taxon>
        <taxon>Streptophyta</taxon>
        <taxon>Embryophyta</taxon>
        <taxon>Tracheophyta</taxon>
        <taxon>Spermatophyta</taxon>
        <taxon>Magnoliopsida</taxon>
        <taxon>eudicotyledons</taxon>
        <taxon>Gunneridae</taxon>
        <taxon>Pentapetalae</taxon>
        <taxon>asterids</taxon>
        <taxon>campanulids</taxon>
        <taxon>Asterales</taxon>
        <taxon>Asteraceae</taxon>
        <taxon>Asteroideae</taxon>
        <taxon>Anthemideae</taxon>
        <taxon>Anthemidinae</taxon>
        <taxon>Tanacetum</taxon>
    </lineage>
</organism>
<evidence type="ECO:0000313" key="2">
    <source>
        <dbReference type="EMBL" id="GEZ90202.1"/>
    </source>
</evidence>
<feature type="compositionally biased region" description="Low complexity" evidence="1">
    <location>
        <begin position="91"/>
        <end position="105"/>
    </location>
</feature>
<sequence length="416" mass="45812">MVLAPEHPIPHGRPYRYHLNGLVHTMTARKRVGHLPTHRLAVRHLVDYSSSDHFALDDSSSSSSSKTSSDSSTDALSDSASILSISRSSAAISTRPSHESSSTSPFCKRSRSPAAYVPLTSPILEALSYTRANLLPSPKRIRSSEFAMDLEGCSEDRFEPSRHRETDLEIDVDVVRSNGIDIDIEIQAEIDECFAYADALRDRGIDARVVVEAVDRDKIETGTRGSIEVRVDRVTHPVIADDIPEPAQEEGAIEVTYETLGDLVQRFHDHTVKILVYRVQAIEGIQRDQGCMIVATGQQSTDMLERIRELERVDMRLRDMMDVTSQRATRSQHRETMPNTRLGASKTREAVNEQIDHGLAGALGARDAARNLEPLMGNEGNENGGNGNGGNGNDNRNGGGSGYNFGGFMHARECTY</sequence>
<feature type="region of interest" description="Disordered" evidence="1">
    <location>
        <begin position="54"/>
        <end position="76"/>
    </location>
</feature>
<protein>
    <submittedName>
        <fullName evidence="2">Uncharacterized protein</fullName>
    </submittedName>
</protein>
<comment type="caution">
    <text evidence="2">The sequence shown here is derived from an EMBL/GenBank/DDBJ whole genome shotgun (WGS) entry which is preliminary data.</text>
</comment>
<gene>
    <name evidence="2" type="ORF">Tci_562175</name>
</gene>
<reference evidence="2" key="1">
    <citation type="journal article" date="2019" name="Sci. Rep.">
        <title>Draft genome of Tanacetum cinerariifolium, the natural source of mosquito coil.</title>
        <authorList>
            <person name="Yamashiro T."/>
            <person name="Shiraishi A."/>
            <person name="Satake H."/>
            <person name="Nakayama K."/>
        </authorList>
    </citation>
    <scope>NUCLEOTIDE SEQUENCE</scope>
</reference>
<name>A0A699IVX1_TANCI</name>
<feature type="region of interest" description="Disordered" evidence="1">
    <location>
        <begin position="91"/>
        <end position="110"/>
    </location>
</feature>